<organism evidence="5 6">
    <name type="scientific">Hydra vulgaris</name>
    <name type="common">Hydra</name>
    <name type="synonym">Hydra attenuata</name>
    <dbReference type="NCBI Taxonomy" id="6087"/>
    <lineage>
        <taxon>Eukaryota</taxon>
        <taxon>Metazoa</taxon>
        <taxon>Cnidaria</taxon>
        <taxon>Hydrozoa</taxon>
        <taxon>Hydroidolina</taxon>
        <taxon>Anthoathecata</taxon>
        <taxon>Aplanulata</taxon>
        <taxon>Hydridae</taxon>
        <taxon>Hydra</taxon>
    </lineage>
</organism>
<evidence type="ECO:0000256" key="3">
    <source>
        <dbReference type="ARBA" id="ARBA00022737"/>
    </source>
</evidence>
<dbReference type="Pfam" id="PF01335">
    <property type="entry name" value="DED"/>
    <property type="match status" value="1"/>
</dbReference>
<protein>
    <submittedName>
        <fullName evidence="6">NACHT, LRR and PYD domains-containing protein 12 isoform X3</fullName>
    </submittedName>
</protein>
<dbReference type="InterPro" id="IPR027417">
    <property type="entry name" value="P-loop_NTPase"/>
</dbReference>
<dbReference type="PROSITE" id="PS50168">
    <property type="entry name" value="DED"/>
    <property type="match status" value="1"/>
</dbReference>
<dbReference type="InterPro" id="IPR011029">
    <property type="entry name" value="DEATH-like_dom_sf"/>
</dbReference>
<dbReference type="InterPro" id="IPR001875">
    <property type="entry name" value="DED_dom"/>
</dbReference>
<dbReference type="Pfam" id="PF05729">
    <property type="entry name" value="NACHT"/>
    <property type="match status" value="1"/>
</dbReference>
<evidence type="ECO:0000313" key="6">
    <source>
        <dbReference type="RefSeq" id="XP_065674631.1"/>
    </source>
</evidence>
<sequence length="811" mass="94810">MAYESDSCHYKGSYRSFLSNLANDLTEKNLKQLKFLLKDDFGAGEIEQINEPLKYLEVLENKGLIKKDELNYLRKALNNIGRNDLEAKVNAFAQEYNKNVSIGASTYDNAGTDKEINQLTQTVDLKFNINATERNNLAEKTNELENNKLENKQDILLMDLSTSLKRFYLKRYEKIDELRPPLTSPDSVSILNRFVQLCVVDALELQLDAVYIDDKEQLLKKQSSYKITPYNEVFENKSSLILISGIAGIGKTWLLRKCLLDWSNNLLLKDIQLLFYLESRRFIQYKNVSSINELLKLYYKEVLNDCSICNYSTMLVIDGLDEFIYLHELLNNSSQSQYPIVNALSEIKNYKAVISGRIRDISQYQNTFIDCNDKLNIQVIGFNEEGINAYIENNVKEKKDDVKRVLKESPIAKAMASIPFYLSLMCTIIANFTQRNDCSFLTMTDLYASIFFYFLQKHINKNNKPVYKMMEGDSNKRFVFNICKVAYYLLNQSKIIFSSDEMKSLFDDFNKVEDRLFGFIERIETNFGYHYQFVHLTIMEFCASVYAYNNISSKVIMDNNKLRNCLPMICGLSNKNKNSFLKFLTDHGSTNPEQLTLNNVCDVIPKGLEYNVEVKIEINTNKCFFRTFYTQELFIECFYESQSSFTNEIKASIVERDWNISIKDGKTSYQVSCDTYFVNLINSDKRVIHLFVHKKVFSEEEKNLIKKCSTKAVNVTLLYPCEMGERESSNKIKQLTIECRAHQILENEFENFVPWFNICEELFIYVHDECNYLRKIWKWTGNLKLSVFRIAFRGRIWNSRKEFKKNAIHKK</sequence>
<keyword evidence="3" id="KW-0677">Repeat</keyword>
<dbReference type="GeneID" id="105844832"/>
<dbReference type="PANTHER" id="PTHR45690:SF19">
    <property type="entry name" value="NACHT, LRR AND PYD DOMAINS-CONTAINING PROTEIN 3"/>
    <property type="match status" value="1"/>
</dbReference>
<dbReference type="Gene3D" id="3.40.50.300">
    <property type="entry name" value="P-loop containing nucleotide triphosphate hydrolases"/>
    <property type="match status" value="1"/>
</dbReference>
<dbReference type="Gene3D" id="1.10.533.10">
    <property type="entry name" value="Death Domain, Fas"/>
    <property type="match status" value="1"/>
</dbReference>
<dbReference type="PANTHER" id="PTHR45690">
    <property type="entry name" value="NACHT, LRR AND PYD DOMAINS-CONTAINING PROTEIN 12"/>
    <property type="match status" value="1"/>
</dbReference>
<name>A0ABM4DJE9_HYDVU</name>
<evidence type="ECO:0000259" key="4">
    <source>
        <dbReference type="PROSITE" id="PS50168"/>
    </source>
</evidence>
<keyword evidence="2" id="KW-0963">Cytoplasm</keyword>
<dbReference type="CDD" id="cd00045">
    <property type="entry name" value="DED"/>
    <property type="match status" value="1"/>
</dbReference>
<dbReference type="RefSeq" id="XP_065674631.1">
    <property type="nucleotide sequence ID" value="XM_065818559.1"/>
</dbReference>
<reference evidence="6" key="1">
    <citation type="submission" date="2025-08" db="UniProtKB">
        <authorList>
            <consortium name="RefSeq"/>
        </authorList>
    </citation>
    <scope>IDENTIFICATION</scope>
</reference>
<dbReference type="InterPro" id="IPR050637">
    <property type="entry name" value="NLRP_innate_immun_reg"/>
</dbReference>
<dbReference type="SUPFAM" id="SSF47986">
    <property type="entry name" value="DEATH domain"/>
    <property type="match status" value="1"/>
</dbReference>
<proteinExistence type="predicted"/>
<gene>
    <name evidence="6" type="primary">LOC105844832</name>
</gene>
<evidence type="ECO:0000256" key="1">
    <source>
        <dbReference type="ARBA" id="ARBA00004496"/>
    </source>
</evidence>
<keyword evidence="5" id="KW-1185">Reference proteome</keyword>
<evidence type="ECO:0000313" key="5">
    <source>
        <dbReference type="Proteomes" id="UP001652625"/>
    </source>
</evidence>
<dbReference type="SMART" id="SM00031">
    <property type="entry name" value="DED"/>
    <property type="match status" value="1"/>
</dbReference>
<comment type="subcellular location">
    <subcellularLocation>
        <location evidence="1">Cytoplasm</location>
    </subcellularLocation>
</comment>
<dbReference type="InterPro" id="IPR007111">
    <property type="entry name" value="NACHT_NTPase"/>
</dbReference>
<evidence type="ECO:0000256" key="2">
    <source>
        <dbReference type="ARBA" id="ARBA00022490"/>
    </source>
</evidence>
<accession>A0ABM4DJE9</accession>
<dbReference type="SUPFAM" id="SSF52540">
    <property type="entry name" value="P-loop containing nucleoside triphosphate hydrolases"/>
    <property type="match status" value="1"/>
</dbReference>
<dbReference type="Proteomes" id="UP001652625">
    <property type="component" value="Chromosome 14"/>
</dbReference>
<feature type="domain" description="DED" evidence="4">
    <location>
        <begin position="13"/>
        <end position="91"/>
    </location>
</feature>